<dbReference type="Proteomes" id="UP000269396">
    <property type="component" value="Unassembled WGS sequence"/>
</dbReference>
<dbReference type="AlphaFoldDB" id="A0A183PSQ1"/>
<sequence length="250" mass="27847">MRSKVESHDGCLSKNDDLMEELKTAIVKGSEQLKVSERLICALTKFRNARILSDEPTNQRITQNSTLSENNDVEIITNPDDSAAGPTDAANLSQVIQCSDLPMKSANLPLMSVVTSDNQCISNDNTDPIFSSLTLKAHKQILSFNVTSLKSTVKIKKFMTRKKNVCTEPSGPIPNNKNITIALLNKKSILHDTIIYHTHLWGGYQDTLHSNVSHDGHFNYGLSRPNIRQTTVKRRAPRLHESNLPSTKNN</sequence>
<evidence type="ECO:0000313" key="2">
    <source>
        <dbReference type="Proteomes" id="UP000269396"/>
    </source>
</evidence>
<keyword evidence="2" id="KW-1185">Reference proteome</keyword>
<protein>
    <submittedName>
        <fullName evidence="1">Uncharacterized protein</fullName>
    </submittedName>
</protein>
<gene>
    <name evidence="1" type="ORF">SMTD_LOCUS17388</name>
</gene>
<dbReference type="EMBL" id="UZAL01038644">
    <property type="protein sequence ID" value="VDP74079.1"/>
    <property type="molecule type" value="Genomic_DNA"/>
</dbReference>
<organism evidence="1 2">
    <name type="scientific">Schistosoma mattheei</name>
    <dbReference type="NCBI Taxonomy" id="31246"/>
    <lineage>
        <taxon>Eukaryota</taxon>
        <taxon>Metazoa</taxon>
        <taxon>Spiralia</taxon>
        <taxon>Lophotrochozoa</taxon>
        <taxon>Platyhelminthes</taxon>
        <taxon>Trematoda</taxon>
        <taxon>Digenea</taxon>
        <taxon>Strigeidida</taxon>
        <taxon>Schistosomatoidea</taxon>
        <taxon>Schistosomatidae</taxon>
        <taxon>Schistosoma</taxon>
    </lineage>
</organism>
<evidence type="ECO:0000313" key="1">
    <source>
        <dbReference type="EMBL" id="VDP74079.1"/>
    </source>
</evidence>
<name>A0A183PSQ1_9TREM</name>
<proteinExistence type="predicted"/>
<reference evidence="1 2" key="1">
    <citation type="submission" date="2018-11" db="EMBL/GenBank/DDBJ databases">
        <authorList>
            <consortium name="Pathogen Informatics"/>
        </authorList>
    </citation>
    <scope>NUCLEOTIDE SEQUENCE [LARGE SCALE GENOMIC DNA]</scope>
    <source>
        <strain>Denwood</strain>
        <strain evidence="2">Zambia</strain>
    </source>
</reference>
<accession>A0A183PSQ1</accession>